<gene>
    <name evidence="2" type="ORF">CSSPTR1EN2_LOCUS20356</name>
</gene>
<accession>A0ABP0UV46</accession>
<evidence type="ECO:0000256" key="1">
    <source>
        <dbReference type="SAM" id="MobiDB-lite"/>
    </source>
</evidence>
<dbReference type="Proteomes" id="UP001497512">
    <property type="component" value="Chromosome 7"/>
</dbReference>
<evidence type="ECO:0000313" key="3">
    <source>
        <dbReference type="Proteomes" id="UP001497512"/>
    </source>
</evidence>
<feature type="region of interest" description="Disordered" evidence="1">
    <location>
        <begin position="1"/>
        <end position="24"/>
    </location>
</feature>
<organism evidence="2 3">
    <name type="scientific">Sphagnum troendelagicum</name>
    <dbReference type="NCBI Taxonomy" id="128251"/>
    <lineage>
        <taxon>Eukaryota</taxon>
        <taxon>Viridiplantae</taxon>
        <taxon>Streptophyta</taxon>
        <taxon>Embryophyta</taxon>
        <taxon>Bryophyta</taxon>
        <taxon>Sphagnophytina</taxon>
        <taxon>Sphagnopsida</taxon>
        <taxon>Sphagnales</taxon>
        <taxon>Sphagnaceae</taxon>
        <taxon>Sphagnum</taxon>
    </lineage>
</organism>
<dbReference type="EMBL" id="OZ019899">
    <property type="protein sequence ID" value="CAK9231177.1"/>
    <property type="molecule type" value="Genomic_DNA"/>
</dbReference>
<evidence type="ECO:0000313" key="2">
    <source>
        <dbReference type="EMBL" id="CAK9231177.1"/>
    </source>
</evidence>
<keyword evidence="3" id="KW-1185">Reference proteome</keyword>
<sequence>MGKNRSNAQKHLQEQEDEEEKNKKVHVAHYKDYAACVLLLHPEPSSSHKAGNIAYDVEREIKEDVSLPSVLPSSPGGGVLHQFWKLQ</sequence>
<name>A0ABP0UV46_9BRYO</name>
<protein>
    <submittedName>
        <fullName evidence="2">Uncharacterized protein</fullName>
    </submittedName>
</protein>
<reference evidence="2" key="1">
    <citation type="submission" date="2024-02" db="EMBL/GenBank/DDBJ databases">
        <authorList>
            <consortium name="ELIXIR-Norway"/>
            <consortium name="Elixir Norway"/>
        </authorList>
    </citation>
    <scope>NUCLEOTIDE SEQUENCE</scope>
</reference>
<proteinExistence type="predicted"/>